<feature type="compositionally biased region" description="Basic residues" evidence="2">
    <location>
        <begin position="128"/>
        <end position="146"/>
    </location>
</feature>
<evidence type="ECO:0000256" key="2">
    <source>
        <dbReference type="SAM" id="MobiDB-lite"/>
    </source>
</evidence>
<accession>A0ABW2MNU6</accession>
<sequence length="146" mass="17192">MKKLVIICMLLVGITVTAQDRESKKEVRKEMRERAKDLTPQQIASLQTKKMTLHLDLTEKQQIEVEKLNLEIATNRKAMAEKRKKMEELSNDERVAMREQMLDEQIATKKKFKAILTEAQFSTWEKGRMKKRRGMAKRRMKNKGSK</sequence>
<dbReference type="RefSeq" id="WP_380216428.1">
    <property type="nucleotide sequence ID" value="NZ_JBHTBN010000001.1"/>
</dbReference>
<reference evidence="4" key="1">
    <citation type="journal article" date="2019" name="Int. J. Syst. Evol. Microbiol.">
        <title>The Global Catalogue of Microorganisms (GCM) 10K type strain sequencing project: providing services to taxonomists for standard genome sequencing and annotation.</title>
        <authorList>
            <consortium name="The Broad Institute Genomics Platform"/>
            <consortium name="The Broad Institute Genome Sequencing Center for Infectious Disease"/>
            <person name="Wu L."/>
            <person name="Ma J."/>
        </authorList>
    </citation>
    <scope>NUCLEOTIDE SEQUENCE [LARGE SCALE GENOMIC DNA]</scope>
    <source>
        <strain evidence="4">CGMCC 1.16306</strain>
    </source>
</reference>
<dbReference type="EMBL" id="JBHTBN010000001">
    <property type="protein sequence ID" value="MFC7356579.1"/>
    <property type="molecule type" value="Genomic_DNA"/>
</dbReference>
<name>A0ABW2MNU6_9FLAO</name>
<evidence type="ECO:0000313" key="3">
    <source>
        <dbReference type="EMBL" id="MFC7356579.1"/>
    </source>
</evidence>
<evidence type="ECO:0008006" key="5">
    <source>
        <dbReference type="Google" id="ProtNLM"/>
    </source>
</evidence>
<keyword evidence="1" id="KW-0175">Coiled coil</keyword>
<protein>
    <recommendedName>
        <fullName evidence="5">DUF4890 domain-containing protein</fullName>
    </recommendedName>
</protein>
<keyword evidence="4" id="KW-1185">Reference proteome</keyword>
<proteinExistence type="predicted"/>
<feature type="region of interest" description="Disordered" evidence="2">
    <location>
        <begin position="125"/>
        <end position="146"/>
    </location>
</feature>
<comment type="caution">
    <text evidence="3">The sequence shown here is derived from an EMBL/GenBank/DDBJ whole genome shotgun (WGS) entry which is preliminary data.</text>
</comment>
<evidence type="ECO:0000256" key="1">
    <source>
        <dbReference type="SAM" id="Coils"/>
    </source>
</evidence>
<gene>
    <name evidence="3" type="ORF">ACFQO1_02680</name>
</gene>
<evidence type="ECO:0000313" key="4">
    <source>
        <dbReference type="Proteomes" id="UP001596415"/>
    </source>
</evidence>
<feature type="coiled-coil region" evidence="1">
    <location>
        <begin position="63"/>
        <end position="99"/>
    </location>
</feature>
<organism evidence="3 4">
    <name type="scientific">Jejudonia soesokkakensis</name>
    <dbReference type="NCBI Taxonomy" id="1323432"/>
    <lineage>
        <taxon>Bacteria</taxon>
        <taxon>Pseudomonadati</taxon>
        <taxon>Bacteroidota</taxon>
        <taxon>Flavobacteriia</taxon>
        <taxon>Flavobacteriales</taxon>
        <taxon>Flavobacteriaceae</taxon>
        <taxon>Jejudonia</taxon>
    </lineage>
</organism>
<dbReference type="Proteomes" id="UP001596415">
    <property type="component" value="Unassembled WGS sequence"/>
</dbReference>